<dbReference type="InterPro" id="IPR013328">
    <property type="entry name" value="6PGD_dom2"/>
</dbReference>
<dbReference type="PANTHER" id="PTHR22981">
    <property type="entry name" value="3-HYDROXYISOBUTYRATE DEHYDROGENASE-RELATED"/>
    <property type="match status" value="1"/>
</dbReference>
<protein>
    <recommendedName>
        <fullName evidence="8">3-hydroxyisobutyrate dehydrogenase</fullName>
    </recommendedName>
</protein>
<dbReference type="KEGG" id="apuu:APUU_61099A"/>
<dbReference type="Gene3D" id="1.10.1040.10">
    <property type="entry name" value="N-(1-d-carboxylethyl)-l-norvaline Dehydrogenase, domain 2"/>
    <property type="match status" value="1"/>
</dbReference>
<gene>
    <name evidence="6" type="ORF">APUU_61099A</name>
</gene>
<dbReference type="Pfam" id="PF03446">
    <property type="entry name" value="NAD_binding_2"/>
    <property type="match status" value="1"/>
</dbReference>
<dbReference type="AlphaFoldDB" id="A0A7R7XUM4"/>
<proteinExistence type="predicted"/>
<evidence type="ECO:0000259" key="4">
    <source>
        <dbReference type="Pfam" id="PF03446"/>
    </source>
</evidence>
<dbReference type="InterPro" id="IPR029154">
    <property type="entry name" value="HIBADH-like_NADP-bd"/>
</dbReference>
<evidence type="ECO:0000313" key="7">
    <source>
        <dbReference type="Proteomes" id="UP000654913"/>
    </source>
</evidence>
<dbReference type="RefSeq" id="XP_041560237.1">
    <property type="nucleotide sequence ID" value="XM_041694403.1"/>
</dbReference>
<keyword evidence="7" id="KW-1185">Reference proteome</keyword>
<evidence type="ECO:0000256" key="3">
    <source>
        <dbReference type="PIRSR" id="PIRSR000103-1"/>
    </source>
</evidence>
<organism evidence="6 7">
    <name type="scientific">Aspergillus puulaauensis</name>
    <dbReference type="NCBI Taxonomy" id="1220207"/>
    <lineage>
        <taxon>Eukaryota</taxon>
        <taxon>Fungi</taxon>
        <taxon>Dikarya</taxon>
        <taxon>Ascomycota</taxon>
        <taxon>Pezizomycotina</taxon>
        <taxon>Eurotiomycetes</taxon>
        <taxon>Eurotiomycetidae</taxon>
        <taxon>Eurotiales</taxon>
        <taxon>Aspergillaceae</taxon>
        <taxon>Aspergillus</taxon>
    </lineage>
</organism>
<dbReference type="GO" id="GO:0051287">
    <property type="term" value="F:NAD binding"/>
    <property type="evidence" value="ECO:0007669"/>
    <property type="project" value="InterPro"/>
</dbReference>
<dbReference type="PIRSF" id="PIRSF000103">
    <property type="entry name" value="HIBADH"/>
    <property type="match status" value="1"/>
</dbReference>
<evidence type="ECO:0000256" key="1">
    <source>
        <dbReference type="ARBA" id="ARBA00023002"/>
    </source>
</evidence>
<reference evidence="6" key="2">
    <citation type="submission" date="2021-02" db="EMBL/GenBank/DDBJ databases">
        <title>Aspergillus puulaauensis MK2 genome sequence.</title>
        <authorList>
            <person name="Futagami T."/>
            <person name="Mori K."/>
            <person name="Kadooka C."/>
            <person name="Tanaka T."/>
        </authorList>
    </citation>
    <scope>NUCLEOTIDE SEQUENCE</scope>
    <source>
        <strain evidence="6">MK2</strain>
    </source>
</reference>
<dbReference type="Gene3D" id="3.40.50.720">
    <property type="entry name" value="NAD(P)-binding Rossmann-like Domain"/>
    <property type="match status" value="1"/>
</dbReference>
<name>A0A7R7XUM4_9EURO</name>
<feature type="active site" evidence="3">
    <location>
        <position position="187"/>
    </location>
</feature>
<dbReference type="GeneID" id="64978048"/>
<accession>A0A7R7XUM4</accession>
<feature type="domain" description="6-phosphogluconate dehydrogenase NADP-binding" evidence="4">
    <location>
        <begin position="5"/>
        <end position="173"/>
    </location>
</feature>
<dbReference type="InterPro" id="IPR002204">
    <property type="entry name" value="3-OH-isobutyrate_DH-rel_CS"/>
</dbReference>
<dbReference type="InterPro" id="IPR006115">
    <property type="entry name" value="6PGDH_NADP-bd"/>
</dbReference>
<dbReference type="GO" id="GO:0005739">
    <property type="term" value="C:mitochondrion"/>
    <property type="evidence" value="ECO:0007669"/>
    <property type="project" value="TreeGrafter"/>
</dbReference>
<dbReference type="GO" id="GO:0050661">
    <property type="term" value="F:NADP binding"/>
    <property type="evidence" value="ECO:0007669"/>
    <property type="project" value="InterPro"/>
</dbReference>
<dbReference type="SUPFAM" id="SSF48179">
    <property type="entry name" value="6-phosphogluconate dehydrogenase C-terminal domain-like"/>
    <property type="match status" value="1"/>
</dbReference>
<evidence type="ECO:0008006" key="8">
    <source>
        <dbReference type="Google" id="ProtNLM"/>
    </source>
</evidence>
<dbReference type="GO" id="GO:0006574">
    <property type="term" value="P:L-valine catabolic process"/>
    <property type="evidence" value="ECO:0007669"/>
    <property type="project" value="TreeGrafter"/>
</dbReference>
<dbReference type="SUPFAM" id="SSF51735">
    <property type="entry name" value="NAD(P)-binding Rossmann-fold domains"/>
    <property type="match status" value="1"/>
</dbReference>
<dbReference type="Pfam" id="PF14833">
    <property type="entry name" value="NAD_binding_11"/>
    <property type="match status" value="1"/>
</dbReference>
<dbReference type="GO" id="GO:0008442">
    <property type="term" value="F:3-hydroxyisobutyrate dehydrogenase activity"/>
    <property type="evidence" value="ECO:0007669"/>
    <property type="project" value="TreeGrafter"/>
</dbReference>
<reference evidence="6" key="1">
    <citation type="submission" date="2021-01" db="EMBL/GenBank/DDBJ databases">
        <authorList>
            <consortium name="Aspergillus puulaauensis MK2 genome sequencing consortium"/>
            <person name="Kazuki M."/>
            <person name="Futagami T."/>
        </authorList>
    </citation>
    <scope>NUCLEOTIDE SEQUENCE</scope>
    <source>
        <strain evidence="6">MK2</strain>
    </source>
</reference>
<evidence type="ECO:0000256" key="2">
    <source>
        <dbReference type="ARBA" id="ARBA00023027"/>
    </source>
</evidence>
<dbReference type="Proteomes" id="UP000654913">
    <property type="component" value="Chromosome 6"/>
</dbReference>
<sequence>MDDHITFIGLGAMGYGMASNLRRKMDASRTLFVYDVVRESCERFKHELEQHGPVEIVDSPLAGVNKSRTLVTIVPKSENVRDVYLEGPGAVINAAKGDRLILECSTIDVQTTREVGTKVAQAGIGMYFDAPVSGGPIGAANGALSFLLGQSDEETVTGARIKEVVHLMANPEKVVFCGGLGNGLVAKICNNYLSFCNMLSIAESMSMGVRLGIDKHVLFKCISNSGGNSATFHNFQPCPGVIPHLPSSNGFKAGFRPFMIVKDLSLGVEAGEQAGVQTTMAATALETFKKAMEDPRCRDRDATSVWLMINGLTDEDIETS</sequence>
<dbReference type="InterPro" id="IPR008927">
    <property type="entry name" value="6-PGluconate_DH-like_C_sf"/>
</dbReference>
<dbReference type="InterPro" id="IPR036291">
    <property type="entry name" value="NAD(P)-bd_dom_sf"/>
</dbReference>
<keyword evidence="1" id="KW-0560">Oxidoreductase</keyword>
<evidence type="ECO:0000259" key="5">
    <source>
        <dbReference type="Pfam" id="PF14833"/>
    </source>
</evidence>
<keyword evidence="2" id="KW-0520">NAD</keyword>
<dbReference type="PROSITE" id="PS00895">
    <property type="entry name" value="3_HYDROXYISOBUT_DH"/>
    <property type="match status" value="1"/>
</dbReference>
<dbReference type="OrthoDB" id="21615at2759"/>
<evidence type="ECO:0000313" key="6">
    <source>
        <dbReference type="EMBL" id="BCS28051.1"/>
    </source>
</evidence>
<dbReference type="InterPro" id="IPR015815">
    <property type="entry name" value="HIBADH-related"/>
</dbReference>
<dbReference type="EMBL" id="AP024448">
    <property type="protein sequence ID" value="BCS28051.1"/>
    <property type="molecule type" value="Genomic_DNA"/>
</dbReference>
<dbReference type="PANTHER" id="PTHR22981:SF81">
    <property type="entry name" value="DEHYDROGENASE, PUTATIVE-RELATED"/>
    <property type="match status" value="1"/>
</dbReference>
<feature type="domain" description="3-hydroxyisobutyrate dehydrogenase-like NAD-binding" evidence="5">
    <location>
        <begin position="181"/>
        <end position="304"/>
    </location>
</feature>